<proteinExistence type="predicted"/>
<feature type="region of interest" description="Disordered" evidence="1">
    <location>
        <begin position="1"/>
        <end position="35"/>
    </location>
</feature>
<sequence>MTQSSLWQPSDIMSAEAGTEPEAPKRRGRIPQSAWPHILERHRAGATLSAIAREFDCTPSAISYIVRKAEASGIEPAAAPAAESANEPATEPTVSGDAETETVAAVSEPAAAEAEVPAPQEQPETVAQTAEPAPVAQPQPVAEPPAAAEPAPEPRPVVKRVSPTEGRSQLRASDLGRGAAREAAPVPPQPAPVEARPVPASAPAPVAQATTAVSEAGRPAAPAGRQEPAPPVDAVEGRLRDTARSCLVAYRGWKSAPGENSIQTLHDAVHELRKALARIEIDMSASRRDEQVNRPIPIPAHRAARRPR</sequence>
<protein>
    <submittedName>
        <fullName evidence="2">Uncharacterized protein</fullName>
    </submittedName>
</protein>
<keyword evidence="3" id="KW-1185">Reference proteome</keyword>
<feature type="compositionally biased region" description="Low complexity" evidence="1">
    <location>
        <begin position="101"/>
        <end position="134"/>
    </location>
</feature>
<name>A0A512DXH0_9PROT</name>
<comment type="caution">
    <text evidence="2">The sequence shown here is derived from an EMBL/GenBank/DDBJ whole genome shotgun (WGS) entry which is preliminary data.</text>
</comment>
<gene>
    <name evidence="2" type="ORF">SAE02_53200</name>
</gene>
<dbReference type="AlphaFoldDB" id="A0A512DXH0"/>
<evidence type="ECO:0000256" key="1">
    <source>
        <dbReference type="SAM" id="MobiDB-lite"/>
    </source>
</evidence>
<dbReference type="Proteomes" id="UP000321523">
    <property type="component" value="Unassembled WGS sequence"/>
</dbReference>
<dbReference type="EMBL" id="BJYZ01000026">
    <property type="protein sequence ID" value="GEO41172.1"/>
    <property type="molecule type" value="Genomic_DNA"/>
</dbReference>
<feature type="compositionally biased region" description="Low complexity" evidence="1">
    <location>
        <begin position="192"/>
        <end position="214"/>
    </location>
</feature>
<reference evidence="2 3" key="1">
    <citation type="submission" date="2019-07" db="EMBL/GenBank/DDBJ databases">
        <title>Whole genome shotgun sequence of Skermanella aerolata NBRC 106429.</title>
        <authorList>
            <person name="Hosoyama A."/>
            <person name="Uohara A."/>
            <person name="Ohji S."/>
            <person name="Ichikawa N."/>
        </authorList>
    </citation>
    <scope>NUCLEOTIDE SEQUENCE [LARGE SCALE GENOMIC DNA]</scope>
    <source>
        <strain evidence="2 3">NBRC 106429</strain>
    </source>
</reference>
<feature type="region of interest" description="Disordered" evidence="1">
    <location>
        <begin position="74"/>
        <end position="237"/>
    </location>
</feature>
<organism evidence="2 3">
    <name type="scientific">Skermanella aerolata</name>
    <dbReference type="NCBI Taxonomy" id="393310"/>
    <lineage>
        <taxon>Bacteria</taxon>
        <taxon>Pseudomonadati</taxon>
        <taxon>Pseudomonadota</taxon>
        <taxon>Alphaproteobacteria</taxon>
        <taxon>Rhodospirillales</taxon>
        <taxon>Azospirillaceae</taxon>
        <taxon>Skermanella</taxon>
    </lineage>
</organism>
<feature type="region of interest" description="Disordered" evidence="1">
    <location>
        <begin position="288"/>
        <end position="308"/>
    </location>
</feature>
<evidence type="ECO:0000313" key="2">
    <source>
        <dbReference type="EMBL" id="GEO41172.1"/>
    </source>
</evidence>
<evidence type="ECO:0000313" key="3">
    <source>
        <dbReference type="Proteomes" id="UP000321523"/>
    </source>
</evidence>
<accession>A0A512DXH0</accession>
<feature type="compositionally biased region" description="Low complexity" evidence="1">
    <location>
        <begin position="74"/>
        <end position="92"/>
    </location>
</feature>